<proteinExistence type="predicted"/>
<dbReference type="Gramene" id="PHT68559">
    <property type="protein sequence ID" value="PHT68559"/>
    <property type="gene ID" value="T459_28046"/>
</dbReference>
<dbReference type="AlphaFoldDB" id="A0A2G2YFS1"/>
<dbReference type="PANTHER" id="PTHR22895">
    <property type="entry name" value="ARMADILLO REPEAT-CONTAINING PROTEIN 6"/>
    <property type="match status" value="1"/>
</dbReference>
<dbReference type="PANTHER" id="PTHR22895:SF0">
    <property type="entry name" value="ARMADILLO REPEAT-CONTAINING PROTEIN 6"/>
    <property type="match status" value="1"/>
</dbReference>
<comment type="caution">
    <text evidence="2">The sequence shown here is derived from an EMBL/GenBank/DDBJ whole genome shotgun (WGS) entry which is preliminary data.</text>
</comment>
<keyword evidence="1" id="KW-0677">Repeat</keyword>
<dbReference type="Gene3D" id="1.25.10.10">
    <property type="entry name" value="Leucine-rich Repeat Variant"/>
    <property type="match status" value="1"/>
</dbReference>
<evidence type="ECO:0000256" key="1">
    <source>
        <dbReference type="ARBA" id="ARBA00022737"/>
    </source>
</evidence>
<dbReference type="STRING" id="4072.A0A2G2YFS1"/>
<dbReference type="InterPro" id="IPR011989">
    <property type="entry name" value="ARM-like"/>
</dbReference>
<accession>A0A2G2YFS1</accession>
<dbReference type="SUPFAM" id="SSF48371">
    <property type="entry name" value="ARM repeat"/>
    <property type="match status" value="1"/>
</dbReference>
<dbReference type="OMA" id="CKSCKNA"/>
<evidence type="ECO:0000313" key="3">
    <source>
        <dbReference type="Proteomes" id="UP000222542"/>
    </source>
</evidence>
<gene>
    <name evidence="2" type="ORF">T459_28046</name>
</gene>
<reference evidence="2 3" key="1">
    <citation type="journal article" date="2014" name="Nat. Genet.">
        <title>Genome sequence of the hot pepper provides insights into the evolution of pungency in Capsicum species.</title>
        <authorList>
            <person name="Kim S."/>
            <person name="Park M."/>
            <person name="Yeom S.I."/>
            <person name="Kim Y.M."/>
            <person name="Lee J.M."/>
            <person name="Lee H.A."/>
            <person name="Seo E."/>
            <person name="Choi J."/>
            <person name="Cheong K."/>
            <person name="Kim K.T."/>
            <person name="Jung K."/>
            <person name="Lee G.W."/>
            <person name="Oh S.K."/>
            <person name="Bae C."/>
            <person name="Kim S.B."/>
            <person name="Lee H.Y."/>
            <person name="Kim S.Y."/>
            <person name="Kim M.S."/>
            <person name="Kang B.C."/>
            <person name="Jo Y.D."/>
            <person name="Yang H.B."/>
            <person name="Jeong H.J."/>
            <person name="Kang W.H."/>
            <person name="Kwon J.K."/>
            <person name="Shin C."/>
            <person name="Lim J.Y."/>
            <person name="Park J.H."/>
            <person name="Huh J.H."/>
            <person name="Kim J.S."/>
            <person name="Kim B.D."/>
            <person name="Cohen O."/>
            <person name="Paran I."/>
            <person name="Suh M.C."/>
            <person name="Lee S.B."/>
            <person name="Kim Y.K."/>
            <person name="Shin Y."/>
            <person name="Noh S.J."/>
            <person name="Park J."/>
            <person name="Seo Y.S."/>
            <person name="Kwon S.Y."/>
            <person name="Kim H.A."/>
            <person name="Park J.M."/>
            <person name="Kim H.J."/>
            <person name="Choi S.B."/>
            <person name="Bosland P.W."/>
            <person name="Reeves G."/>
            <person name="Jo S.H."/>
            <person name="Lee B.W."/>
            <person name="Cho H.T."/>
            <person name="Choi H.S."/>
            <person name="Lee M.S."/>
            <person name="Yu Y."/>
            <person name="Do Choi Y."/>
            <person name="Park B.S."/>
            <person name="van Deynze A."/>
            <person name="Ashrafi H."/>
            <person name="Hill T."/>
            <person name="Kim W.T."/>
            <person name="Pai H.S."/>
            <person name="Ahn H.K."/>
            <person name="Yeam I."/>
            <person name="Giovannoni J.J."/>
            <person name="Rose J.K."/>
            <person name="Sorensen I."/>
            <person name="Lee S.J."/>
            <person name="Kim R.W."/>
            <person name="Choi I.Y."/>
            <person name="Choi B.S."/>
            <person name="Lim J.S."/>
            <person name="Lee Y.H."/>
            <person name="Choi D."/>
        </authorList>
    </citation>
    <scope>NUCLEOTIDE SEQUENCE [LARGE SCALE GENOMIC DNA]</scope>
    <source>
        <strain evidence="3">cv. CM334</strain>
    </source>
</reference>
<sequence length="150" mass="16238">MDLVPVAGGGGRYSVDLVEVMSTIMVLTLRSPHNAACAVEAGAGDIVIRAMQRFPESELLQRSCCFMIRNLVVRNPENRQVSTGLHILSPQYNQAIVENNVVHSANAGCQTILLGNGIEKLIRKAKMNCKSCKNAAADALRDLGLDNFDL</sequence>
<organism evidence="2 3">
    <name type="scientific">Capsicum annuum</name>
    <name type="common">Capsicum pepper</name>
    <dbReference type="NCBI Taxonomy" id="4072"/>
    <lineage>
        <taxon>Eukaryota</taxon>
        <taxon>Viridiplantae</taxon>
        <taxon>Streptophyta</taxon>
        <taxon>Embryophyta</taxon>
        <taxon>Tracheophyta</taxon>
        <taxon>Spermatophyta</taxon>
        <taxon>Magnoliopsida</taxon>
        <taxon>eudicotyledons</taxon>
        <taxon>Gunneridae</taxon>
        <taxon>Pentapetalae</taxon>
        <taxon>asterids</taxon>
        <taxon>lamiids</taxon>
        <taxon>Solanales</taxon>
        <taxon>Solanaceae</taxon>
        <taxon>Solanoideae</taxon>
        <taxon>Capsiceae</taxon>
        <taxon>Capsicum</taxon>
    </lineage>
</organism>
<protein>
    <submittedName>
        <fullName evidence="2">Uncharacterized protein</fullName>
    </submittedName>
</protein>
<name>A0A2G2YFS1_CAPAN</name>
<keyword evidence="3" id="KW-1185">Reference proteome</keyword>
<reference evidence="2 3" key="2">
    <citation type="journal article" date="2017" name="Genome Biol.">
        <title>New reference genome sequences of hot pepper reveal the massive evolution of plant disease-resistance genes by retroduplication.</title>
        <authorList>
            <person name="Kim S."/>
            <person name="Park J."/>
            <person name="Yeom S.I."/>
            <person name="Kim Y.M."/>
            <person name="Seo E."/>
            <person name="Kim K.T."/>
            <person name="Kim M.S."/>
            <person name="Lee J.M."/>
            <person name="Cheong K."/>
            <person name="Shin H.S."/>
            <person name="Kim S.B."/>
            <person name="Han K."/>
            <person name="Lee J."/>
            <person name="Park M."/>
            <person name="Lee H.A."/>
            <person name="Lee H.Y."/>
            <person name="Lee Y."/>
            <person name="Oh S."/>
            <person name="Lee J.H."/>
            <person name="Choi E."/>
            <person name="Choi E."/>
            <person name="Lee S.E."/>
            <person name="Jeon J."/>
            <person name="Kim H."/>
            <person name="Choi G."/>
            <person name="Song H."/>
            <person name="Lee J."/>
            <person name="Lee S.C."/>
            <person name="Kwon J.K."/>
            <person name="Lee H.Y."/>
            <person name="Koo N."/>
            <person name="Hong Y."/>
            <person name="Kim R.W."/>
            <person name="Kang W.H."/>
            <person name="Huh J.H."/>
            <person name="Kang B.C."/>
            <person name="Yang T.J."/>
            <person name="Lee Y.H."/>
            <person name="Bennetzen J.L."/>
            <person name="Choi D."/>
        </authorList>
    </citation>
    <scope>NUCLEOTIDE SEQUENCE [LARGE SCALE GENOMIC DNA]</scope>
    <source>
        <strain evidence="3">cv. CM334</strain>
    </source>
</reference>
<dbReference type="Proteomes" id="UP000222542">
    <property type="component" value="Unassembled WGS sequence"/>
</dbReference>
<dbReference type="EMBL" id="AYRZ02000011">
    <property type="protein sequence ID" value="PHT68559.1"/>
    <property type="molecule type" value="Genomic_DNA"/>
</dbReference>
<evidence type="ECO:0000313" key="2">
    <source>
        <dbReference type="EMBL" id="PHT68559.1"/>
    </source>
</evidence>
<dbReference type="InterPro" id="IPR016024">
    <property type="entry name" value="ARM-type_fold"/>
</dbReference>